<dbReference type="EMBL" id="JACEIK010000269">
    <property type="protein sequence ID" value="MCD7453861.1"/>
    <property type="molecule type" value="Genomic_DNA"/>
</dbReference>
<gene>
    <name evidence="2" type="ORF">HAX54_022357</name>
</gene>
<feature type="region of interest" description="Disordered" evidence="1">
    <location>
        <begin position="81"/>
        <end position="101"/>
    </location>
</feature>
<dbReference type="Proteomes" id="UP000823775">
    <property type="component" value="Unassembled WGS sequence"/>
</dbReference>
<evidence type="ECO:0000256" key="1">
    <source>
        <dbReference type="SAM" id="MobiDB-lite"/>
    </source>
</evidence>
<evidence type="ECO:0000313" key="3">
    <source>
        <dbReference type="Proteomes" id="UP000823775"/>
    </source>
</evidence>
<protein>
    <submittedName>
        <fullName evidence="2">Uncharacterized protein</fullName>
    </submittedName>
</protein>
<organism evidence="2 3">
    <name type="scientific">Datura stramonium</name>
    <name type="common">Jimsonweed</name>
    <name type="synonym">Common thornapple</name>
    <dbReference type="NCBI Taxonomy" id="4076"/>
    <lineage>
        <taxon>Eukaryota</taxon>
        <taxon>Viridiplantae</taxon>
        <taxon>Streptophyta</taxon>
        <taxon>Embryophyta</taxon>
        <taxon>Tracheophyta</taxon>
        <taxon>Spermatophyta</taxon>
        <taxon>Magnoliopsida</taxon>
        <taxon>eudicotyledons</taxon>
        <taxon>Gunneridae</taxon>
        <taxon>Pentapetalae</taxon>
        <taxon>asterids</taxon>
        <taxon>lamiids</taxon>
        <taxon>Solanales</taxon>
        <taxon>Solanaceae</taxon>
        <taxon>Solanoideae</taxon>
        <taxon>Datureae</taxon>
        <taxon>Datura</taxon>
    </lineage>
</organism>
<name>A0ABS8S499_DATST</name>
<sequence>MPVQQETRGHRSFSAMQCATQHEFGAVPYARLRPSSMMPCVAHQLCPGANKVGPGFKDPLDDDVATEHKMARVDLNIEFSDDKEEDFEMGEAAVTPKDEKE</sequence>
<evidence type="ECO:0000313" key="2">
    <source>
        <dbReference type="EMBL" id="MCD7453861.1"/>
    </source>
</evidence>
<proteinExistence type="predicted"/>
<accession>A0ABS8S499</accession>
<reference evidence="2 3" key="1">
    <citation type="journal article" date="2021" name="BMC Genomics">
        <title>Datura genome reveals duplications of psychoactive alkaloid biosynthetic genes and high mutation rate following tissue culture.</title>
        <authorList>
            <person name="Rajewski A."/>
            <person name="Carter-House D."/>
            <person name="Stajich J."/>
            <person name="Litt A."/>
        </authorList>
    </citation>
    <scope>NUCLEOTIDE SEQUENCE [LARGE SCALE GENOMIC DNA]</scope>
    <source>
        <strain evidence="2">AR-01</strain>
    </source>
</reference>
<comment type="caution">
    <text evidence="2">The sequence shown here is derived from an EMBL/GenBank/DDBJ whole genome shotgun (WGS) entry which is preliminary data.</text>
</comment>
<keyword evidence="3" id="KW-1185">Reference proteome</keyword>